<evidence type="ECO:0000259" key="6">
    <source>
        <dbReference type="PROSITE" id="PS51340"/>
    </source>
</evidence>
<dbReference type="InterPro" id="IPR015424">
    <property type="entry name" value="PyrdxlP-dep_Trfase"/>
</dbReference>
<dbReference type="EMBL" id="KE346368">
    <property type="protein sequence ID" value="KJE95109.1"/>
    <property type="molecule type" value="Genomic_DNA"/>
</dbReference>
<dbReference type="SUPFAM" id="SSF53383">
    <property type="entry name" value="PLP-dependent transferases"/>
    <property type="match status" value="1"/>
</dbReference>
<dbReference type="SUPFAM" id="SSF141673">
    <property type="entry name" value="MOSC N-terminal domain-like"/>
    <property type="match status" value="1"/>
</dbReference>
<dbReference type="GO" id="GO:0016829">
    <property type="term" value="F:lyase activity"/>
    <property type="evidence" value="ECO:0007669"/>
    <property type="project" value="UniProtKB-UniRule"/>
</dbReference>
<keyword evidence="8" id="KW-1185">Reference proteome</keyword>
<dbReference type="eggNOG" id="KOG2142">
    <property type="taxonomic scope" value="Eukaryota"/>
</dbReference>
<feature type="modified residue" description="N6-(pyridoxal phosphate)lysine" evidence="4">
    <location>
        <position position="335"/>
    </location>
</feature>
<dbReference type="Pfam" id="PF00266">
    <property type="entry name" value="Aminotran_5"/>
    <property type="match status" value="2"/>
</dbReference>
<dbReference type="InParanoid" id="A0A0D2X3Y3"/>
<keyword evidence="2 4" id="KW-0663">Pyridoxal phosphate</keyword>
<evidence type="ECO:0000256" key="1">
    <source>
        <dbReference type="ARBA" id="ARBA00022679"/>
    </source>
</evidence>
<evidence type="ECO:0000313" key="8">
    <source>
        <dbReference type="Proteomes" id="UP000008743"/>
    </source>
</evidence>
<reference evidence="8" key="1">
    <citation type="submission" date="2011-02" db="EMBL/GenBank/DDBJ databases">
        <title>The Genome Sequence of Capsaspora owczarzaki ATCC 30864.</title>
        <authorList>
            <person name="Russ C."/>
            <person name="Cuomo C."/>
            <person name="Burger G."/>
            <person name="Gray M.W."/>
            <person name="Holland P.W.H."/>
            <person name="King N."/>
            <person name="Lang F.B.F."/>
            <person name="Roger A.J."/>
            <person name="Ruiz-Trillo I."/>
            <person name="Young S.K."/>
            <person name="Zeng Q."/>
            <person name="Gargeya S."/>
            <person name="Alvarado L."/>
            <person name="Berlin A."/>
            <person name="Chapman S.B."/>
            <person name="Chen Z."/>
            <person name="Freedman E."/>
            <person name="Gellesch M."/>
            <person name="Goldberg J."/>
            <person name="Griggs A."/>
            <person name="Gujja S."/>
            <person name="Heilman E."/>
            <person name="Heiman D."/>
            <person name="Howarth C."/>
            <person name="Mehta T."/>
            <person name="Neiman D."/>
            <person name="Pearson M."/>
            <person name="Roberts A."/>
            <person name="Saif S."/>
            <person name="Shea T."/>
            <person name="Shenoy N."/>
            <person name="Sisk P."/>
            <person name="Stolte C."/>
            <person name="Sykes S."/>
            <person name="White J."/>
            <person name="Yandava C."/>
            <person name="Haas B."/>
            <person name="Nusbaum C."/>
            <person name="Birren B."/>
        </authorList>
    </citation>
    <scope>NUCLEOTIDE SEQUENCE</scope>
    <source>
        <strain evidence="8">ATCC 30864</strain>
    </source>
</reference>
<dbReference type="InterPro" id="IPR015421">
    <property type="entry name" value="PyrdxlP-dep_Trfase_major"/>
</dbReference>
<comment type="similarity">
    <text evidence="4">Belongs to the class-V pyridoxal-phosphate-dependent aminotransferase family. MOCOS subfamily.</text>
</comment>
<dbReference type="OrthoDB" id="10264306at2759"/>
<evidence type="ECO:0000256" key="4">
    <source>
        <dbReference type="HAMAP-Rule" id="MF_03050"/>
    </source>
</evidence>
<dbReference type="Proteomes" id="UP000008743">
    <property type="component" value="Unassembled WGS sequence"/>
</dbReference>
<keyword evidence="1 4" id="KW-0808">Transferase</keyword>
<feature type="compositionally biased region" description="Basic and acidic residues" evidence="5">
    <location>
        <begin position="65"/>
        <end position="84"/>
    </location>
</feature>
<dbReference type="InterPro" id="IPR028886">
    <property type="entry name" value="MoCo_sulfurase"/>
</dbReference>
<feature type="domain" description="MOSC" evidence="6">
    <location>
        <begin position="764"/>
        <end position="947"/>
    </location>
</feature>
<proteinExistence type="inferred from homology"/>
<dbReference type="Gene3D" id="3.90.1150.10">
    <property type="entry name" value="Aspartate Aminotransferase, domain 1"/>
    <property type="match status" value="1"/>
</dbReference>
<evidence type="ECO:0000313" key="7">
    <source>
        <dbReference type="EMBL" id="KJE95109.1"/>
    </source>
</evidence>
<dbReference type="PROSITE" id="PS51340">
    <property type="entry name" value="MOSC"/>
    <property type="match status" value="1"/>
</dbReference>
<dbReference type="Pfam" id="PF03473">
    <property type="entry name" value="MOSC"/>
    <property type="match status" value="1"/>
</dbReference>
<dbReference type="AlphaFoldDB" id="A0A0D2X3Y3"/>
<dbReference type="RefSeq" id="XP_004346271.1">
    <property type="nucleotide sequence ID" value="XM_004346221.2"/>
</dbReference>
<dbReference type="InterPro" id="IPR005302">
    <property type="entry name" value="MoCF_Sase_C"/>
</dbReference>
<dbReference type="InterPro" id="IPR015422">
    <property type="entry name" value="PyrdxlP-dep_Trfase_small"/>
</dbReference>
<accession>A0A0D2X3Y3</accession>
<dbReference type="Pfam" id="PF03476">
    <property type="entry name" value="MOSC_N"/>
    <property type="match status" value="1"/>
</dbReference>
<dbReference type="HAMAP" id="MF_03050">
    <property type="entry name" value="MOCOS"/>
    <property type="match status" value="1"/>
</dbReference>
<dbReference type="PANTHER" id="PTHR14237:SF80">
    <property type="entry name" value="MOLYBDENUM COFACTOR SULFURASE"/>
    <property type="match status" value="1"/>
</dbReference>
<dbReference type="PhylomeDB" id="A0A0D2X3Y3"/>
<organism evidence="7 8">
    <name type="scientific">Capsaspora owczarzaki (strain ATCC 30864)</name>
    <dbReference type="NCBI Taxonomy" id="595528"/>
    <lineage>
        <taxon>Eukaryota</taxon>
        <taxon>Filasterea</taxon>
        <taxon>Capsaspora</taxon>
    </lineage>
</organism>
<evidence type="ECO:0000256" key="5">
    <source>
        <dbReference type="SAM" id="MobiDB-lite"/>
    </source>
</evidence>
<dbReference type="GO" id="GO:0008265">
    <property type="term" value="F:molybdenum cofactor sulfurtransferase activity"/>
    <property type="evidence" value="ECO:0007669"/>
    <property type="project" value="UniProtKB-UniRule"/>
</dbReference>
<evidence type="ECO:0000256" key="2">
    <source>
        <dbReference type="ARBA" id="ARBA00022898"/>
    </source>
</evidence>
<sequence length="948" mass="101708">MPLAAQRKTLRVHYKDAVEAALADLARHPLTSSSSSSDPITPTVDAVLRYEDALERHLVAAELPQLEREAVRGESRHPKGDATTKADAGQSSSSNSRATYLDHAGAAPVPRSLVEAHLSGLATTLLGNPHSHHDHTASRETGDAIDAARAAVCKHFNVSLRDYAVVFTSGCTGALKLVADCLLTLPLAPNAAPSSVVSEFSYLCDNHTSVLGMRAPAAASGRTVRCIRPDELVSTATAPALNQTSSPSDSARNTLFVYPVQSNFSGEKYPLDWINQLQSAQLQFCPTPATQHNPAQERQPFANTIVCIDASSMAATAAIDLSEHPADLVALSFYKLFGYPTGLGALLVRRTSRVVPLMTKSYFGGGTVEAASATDPFHAPRRDLSARLEDGTLNFQAIAALPLGFAWLDAMARHGQQAAASDQLTSHALRLAVTSGDVSSFRAMHLIALHTHALAVVLARHLEALRSRNGAPVCCLYLGLQTPGEQPHPLRFDSHGAIVTFNVLRADGSTVGYREFEKLAAVRGIHLRGGCFCNPGACQSFLHLTTDDIVRNYKDGHVCWDDRDIIHGQATGAIRASFGATTRLSDIATLLQFVCEMYASDEATFTVPRSLSVTSSTWRDAFILKSIVVFPIKSCGGMSVESWPIGPSGLLFDREWMIVTPTDVCLNQKREPRLALVTPRIDRANSTFSLSATGVQDLVVPLAAMLGDDNSTIQASWCETVVCGDSVSGVVCGEIVNSWLSRFLARPVRLLRCSAANGNRKCTLPIPPTLLQDADATADKPPQVTNAALSLANESPFLLVSEYSMEAVNGWIGERVGGMNDSVFDTKPHVPIDRFRANFVIGPPSTMLAGEVESDVASSLAFVEDHAQSFAIGGTRFVACGPCTRCQMICVDQAKGVVTSEPLETLARFRKHQGRILFGVHLMCDQPDIAQSSSLVELCVDDPVLLTV</sequence>
<protein>
    <recommendedName>
        <fullName evidence="4">Molybdenum cofactor sulfurase</fullName>
        <shortName evidence="4">MCS</shortName>
        <shortName evidence="4">MOS</shortName>
        <shortName evidence="4">MoCo sulfurase</shortName>
        <ecNumber evidence="4">2.8.1.9</ecNumber>
    </recommendedName>
    <alternativeName>
        <fullName evidence="4">Molybdenum cofactor sulfurtransferase</fullName>
    </alternativeName>
</protein>
<name>A0A0D2X3Y3_CAPO3</name>
<dbReference type="GO" id="GO:0030170">
    <property type="term" value="F:pyridoxal phosphate binding"/>
    <property type="evidence" value="ECO:0007669"/>
    <property type="project" value="UniProtKB-UniRule"/>
</dbReference>
<dbReference type="EC" id="2.8.1.9" evidence="4"/>
<dbReference type="GO" id="GO:0030151">
    <property type="term" value="F:molybdenum ion binding"/>
    <property type="evidence" value="ECO:0007669"/>
    <property type="project" value="UniProtKB-UniRule"/>
</dbReference>
<dbReference type="PANTHER" id="PTHR14237">
    <property type="entry name" value="MOLYBDOPTERIN COFACTOR SULFURASE MOSC"/>
    <property type="match status" value="1"/>
</dbReference>
<dbReference type="InterPro" id="IPR000192">
    <property type="entry name" value="Aminotrans_V_dom"/>
</dbReference>
<feature type="active site" evidence="4">
    <location>
        <position position="533"/>
    </location>
</feature>
<dbReference type="Gene3D" id="3.40.640.10">
    <property type="entry name" value="Type I PLP-dependent aspartate aminotransferase-like (Major domain)"/>
    <property type="match status" value="1"/>
</dbReference>
<feature type="region of interest" description="Disordered" evidence="5">
    <location>
        <begin position="65"/>
        <end position="97"/>
    </location>
</feature>
<evidence type="ECO:0000256" key="3">
    <source>
        <dbReference type="ARBA" id="ARBA00023150"/>
    </source>
</evidence>
<dbReference type="InterPro" id="IPR005303">
    <property type="entry name" value="MOCOS_middle"/>
</dbReference>
<comment type="catalytic activity">
    <reaction evidence="4">
        <text>Mo-molybdopterin + L-cysteine + AH2 = thio-Mo-molybdopterin + L-alanine + A + H2O</text>
        <dbReference type="Rhea" id="RHEA:42636"/>
        <dbReference type="ChEBI" id="CHEBI:13193"/>
        <dbReference type="ChEBI" id="CHEBI:15377"/>
        <dbReference type="ChEBI" id="CHEBI:17499"/>
        <dbReference type="ChEBI" id="CHEBI:35235"/>
        <dbReference type="ChEBI" id="CHEBI:57972"/>
        <dbReference type="ChEBI" id="CHEBI:71302"/>
        <dbReference type="ChEBI" id="CHEBI:82685"/>
        <dbReference type="EC" id="2.8.1.9"/>
    </reaction>
</comment>
<keyword evidence="3 4" id="KW-0501">Molybdenum cofactor biosynthesis</keyword>
<dbReference type="GO" id="GO:0006777">
    <property type="term" value="P:Mo-molybdopterin cofactor biosynthetic process"/>
    <property type="evidence" value="ECO:0007669"/>
    <property type="project" value="UniProtKB-UniRule"/>
</dbReference>
<dbReference type="OMA" id="PCTRCQM"/>
<comment type="cofactor">
    <cofactor evidence="4">
        <name>pyridoxal 5'-phosphate</name>
        <dbReference type="ChEBI" id="CHEBI:597326"/>
    </cofactor>
</comment>
<dbReference type="STRING" id="595528.A0A0D2X3Y3"/>
<gene>
    <name evidence="7" type="ORF">CAOG_005598</name>
</gene>
<comment type="function">
    <text evidence="4">Sulfurates the molybdenum cofactor. Sulfation of molybdenum is essential for xanthine dehydrogenase (XDH) and aldehyde oxidase (ADO) enzymes in which molybdenum cofactor is liganded by 1 oxygen and 1 sulfur atom in active form.</text>
</comment>